<gene>
    <name evidence="8" type="primary">bspRIM</name>
    <name evidence="8" type="ORF">VRLFYP33_00808</name>
</gene>
<proteinExistence type="inferred from homology"/>
<evidence type="ECO:0000256" key="6">
    <source>
        <dbReference type="PROSITE-ProRule" id="PRU01016"/>
    </source>
</evidence>
<dbReference type="InterPro" id="IPR001525">
    <property type="entry name" value="C5_MeTfrase"/>
</dbReference>
<dbReference type="GO" id="GO:0009307">
    <property type="term" value="P:DNA restriction-modification system"/>
    <property type="evidence" value="ECO:0007669"/>
    <property type="project" value="UniProtKB-KW"/>
</dbReference>
<dbReference type="PROSITE" id="PS51679">
    <property type="entry name" value="SAM_MT_C5"/>
    <property type="match status" value="1"/>
</dbReference>
<keyword evidence="4 6" id="KW-0949">S-adenosyl-L-methionine</keyword>
<reference evidence="8" key="1">
    <citation type="submission" date="2019-11" db="EMBL/GenBank/DDBJ databases">
        <authorList>
            <person name="Feng L."/>
        </authorList>
    </citation>
    <scope>NUCLEOTIDE SEQUENCE</scope>
    <source>
        <strain evidence="8">VrattiLFYP33</strain>
    </source>
</reference>
<dbReference type="PANTHER" id="PTHR10629">
    <property type="entry name" value="CYTOSINE-SPECIFIC METHYLTRANSFERASE"/>
    <property type="match status" value="1"/>
</dbReference>
<evidence type="ECO:0000256" key="5">
    <source>
        <dbReference type="ARBA" id="ARBA00022747"/>
    </source>
</evidence>
<dbReference type="GO" id="GO:0044027">
    <property type="term" value="P:negative regulation of gene expression via chromosomal CpG island methylation"/>
    <property type="evidence" value="ECO:0007669"/>
    <property type="project" value="TreeGrafter"/>
</dbReference>
<dbReference type="Gene3D" id="3.90.120.10">
    <property type="entry name" value="DNA Methylase, subunit A, domain 2"/>
    <property type="match status" value="1"/>
</dbReference>
<dbReference type="AlphaFoldDB" id="A0A6N3AK63"/>
<comment type="similarity">
    <text evidence="6 7">Belongs to the class I-like SAM-binding methyltransferase superfamily. C5-methyltransferase family.</text>
</comment>
<keyword evidence="2 6" id="KW-0489">Methyltransferase</keyword>
<protein>
    <recommendedName>
        <fullName evidence="1">DNA (cytosine-5-)-methyltransferase</fullName>
        <ecNumber evidence="1">2.1.1.37</ecNumber>
    </recommendedName>
</protein>
<evidence type="ECO:0000256" key="3">
    <source>
        <dbReference type="ARBA" id="ARBA00022679"/>
    </source>
</evidence>
<dbReference type="EC" id="2.1.1.37" evidence="1"/>
<keyword evidence="5" id="KW-0680">Restriction system</keyword>
<sequence>MYGNELIVDSFAGGGGASLGIYQATGVEVDIAINHDAAAIAMHAANHPTTKHYTEDIWEVDPREACQGRKVALAWFSPDCKHFSKAKGGKPLDKNIRGLAWVAIRWAMLVKPRVIMLENVEEFQSWGPLDEEGKPIKGKAGMTFKSFIKALNGLGYEVEYKEMTACDYGAPTKRKRFFLIARCDGLPIVWPKPTHGRGLKPYRTAAECIDWGVPCKSIFGRNKPLAENTMRRIWKGVDKFIINNPNPFIVAVDDEMIAPTIIQYHTETNPREHRGQSIQEPLFTIDGSPRYGLVAAKLSKTATSEQVKAFLTKYYGWEVGQSLFDPLHTVTGANHFGLVVVKEENYNIIDIGLRMLTPRELARAQGFPDDYKLEFDYRGKKYSIKEQVKRIGNSVVPAMARALVTANLVDSVAERAKA</sequence>
<dbReference type="InterPro" id="IPR029063">
    <property type="entry name" value="SAM-dependent_MTases_sf"/>
</dbReference>
<evidence type="ECO:0000256" key="2">
    <source>
        <dbReference type="ARBA" id="ARBA00022603"/>
    </source>
</evidence>
<dbReference type="InterPro" id="IPR050390">
    <property type="entry name" value="C5-Methyltransferase"/>
</dbReference>
<feature type="active site" evidence="6">
    <location>
        <position position="80"/>
    </location>
</feature>
<accession>A0A6N3AK63</accession>
<dbReference type="GO" id="GO:0003886">
    <property type="term" value="F:DNA (cytosine-5-)-methyltransferase activity"/>
    <property type="evidence" value="ECO:0007669"/>
    <property type="project" value="UniProtKB-EC"/>
</dbReference>
<dbReference type="PANTHER" id="PTHR10629:SF52">
    <property type="entry name" value="DNA (CYTOSINE-5)-METHYLTRANSFERASE 1"/>
    <property type="match status" value="1"/>
</dbReference>
<keyword evidence="3 6" id="KW-0808">Transferase</keyword>
<dbReference type="NCBIfam" id="TIGR00675">
    <property type="entry name" value="dcm"/>
    <property type="match status" value="1"/>
</dbReference>
<evidence type="ECO:0000256" key="7">
    <source>
        <dbReference type="RuleBase" id="RU000416"/>
    </source>
</evidence>
<organism evidence="8">
    <name type="scientific">Veillonella ratti</name>
    <dbReference type="NCBI Taxonomy" id="103892"/>
    <lineage>
        <taxon>Bacteria</taxon>
        <taxon>Bacillati</taxon>
        <taxon>Bacillota</taxon>
        <taxon>Negativicutes</taxon>
        <taxon>Veillonellales</taxon>
        <taxon>Veillonellaceae</taxon>
        <taxon>Veillonella</taxon>
    </lineage>
</organism>
<evidence type="ECO:0000256" key="4">
    <source>
        <dbReference type="ARBA" id="ARBA00022691"/>
    </source>
</evidence>
<dbReference type="SUPFAM" id="SSF53335">
    <property type="entry name" value="S-adenosyl-L-methionine-dependent methyltransferases"/>
    <property type="match status" value="1"/>
</dbReference>
<dbReference type="PRINTS" id="PR00105">
    <property type="entry name" value="C5METTRFRASE"/>
</dbReference>
<dbReference type="RefSeq" id="WP_156704448.1">
    <property type="nucleotide sequence ID" value="NZ_CACRUX010000033.1"/>
</dbReference>
<name>A0A6N3AK63_9FIRM</name>
<dbReference type="GO" id="GO:0032259">
    <property type="term" value="P:methylation"/>
    <property type="evidence" value="ECO:0007669"/>
    <property type="project" value="UniProtKB-KW"/>
</dbReference>
<dbReference type="GO" id="GO:0003677">
    <property type="term" value="F:DNA binding"/>
    <property type="evidence" value="ECO:0007669"/>
    <property type="project" value="TreeGrafter"/>
</dbReference>
<dbReference type="EMBL" id="CACRUX010000033">
    <property type="protein sequence ID" value="VYT92879.1"/>
    <property type="molecule type" value="Genomic_DNA"/>
</dbReference>
<dbReference type="Gene3D" id="3.40.50.150">
    <property type="entry name" value="Vaccinia Virus protein VP39"/>
    <property type="match status" value="1"/>
</dbReference>
<evidence type="ECO:0000256" key="1">
    <source>
        <dbReference type="ARBA" id="ARBA00011975"/>
    </source>
</evidence>
<evidence type="ECO:0000313" key="8">
    <source>
        <dbReference type="EMBL" id="VYT92879.1"/>
    </source>
</evidence>
<dbReference type="Pfam" id="PF00145">
    <property type="entry name" value="DNA_methylase"/>
    <property type="match status" value="1"/>
</dbReference>